<keyword evidence="23" id="KW-1185">Reference proteome</keyword>
<dbReference type="AlphaFoldDB" id="A0A926IHB8"/>
<dbReference type="PANTHER" id="PTHR12592">
    <property type="entry name" value="ATP-DEPENDENT (S)-NAD(P)H-HYDRATE DEHYDRATASE FAMILY MEMBER"/>
    <property type="match status" value="1"/>
</dbReference>
<comment type="function">
    <text evidence="17">Catalyzes the dehydration of the S-form of NAD(P)HX at the expense of ADP, which is converted to AMP. Together with NAD(P)HX epimerase, which catalyzes the epimerization of the S- and R-forms, the enzyme allows the repair of both epimers of NAD(P)HX, a damaged form of NAD(P)H that is a result of enzymatic or heat-dependent hydration.</text>
</comment>
<comment type="cofactor">
    <cofactor evidence="18 19">
        <name>K(+)</name>
        <dbReference type="ChEBI" id="CHEBI:29103"/>
    </cofactor>
    <text evidence="18 19">Binds 1 potassium ion per subunit.</text>
</comment>
<feature type="binding site" evidence="18">
    <location>
        <position position="163"/>
    </location>
    <ligand>
        <name>K(+)</name>
        <dbReference type="ChEBI" id="CHEBI:29103"/>
    </ligand>
</feature>
<comment type="catalytic activity">
    <reaction evidence="16 17 19">
        <text>(6S)-NADPHX + ADP = AMP + phosphate + NADPH + H(+)</text>
        <dbReference type="Rhea" id="RHEA:32235"/>
        <dbReference type="ChEBI" id="CHEBI:15378"/>
        <dbReference type="ChEBI" id="CHEBI:43474"/>
        <dbReference type="ChEBI" id="CHEBI:57783"/>
        <dbReference type="ChEBI" id="CHEBI:64076"/>
        <dbReference type="ChEBI" id="CHEBI:456215"/>
        <dbReference type="ChEBI" id="CHEBI:456216"/>
        <dbReference type="EC" id="4.2.1.136"/>
    </reaction>
</comment>
<comment type="caution">
    <text evidence="22">The sequence shown here is derived from an EMBL/GenBank/DDBJ whole genome shotgun (WGS) entry which is preliminary data.</text>
</comment>
<keyword evidence="11 18" id="KW-0413">Isomerase</keyword>
<feature type="binding site" evidence="18">
    <location>
        <position position="127"/>
    </location>
    <ligand>
        <name>K(+)</name>
        <dbReference type="ChEBI" id="CHEBI:29103"/>
    </ligand>
</feature>
<dbReference type="GO" id="GO:0046496">
    <property type="term" value="P:nicotinamide nucleotide metabolic process"/>
    <property type="evidence" value="ECO:0007669"/>
    <property type="project" value="UniProtKB-UniRule"/>
</dbReference>
<evidence type="ECO:0000256" key="16">
    <source>
        <dbReference type="ARBA" id="ARBA00049209"/>
    </source>
</evidence>
<evidence type="ECO:0000313" key="23">
    <source>
        <dbReference type="Proteomes" id="UP000623678"/>
    </source>
</evidence>
<comment type="similarity">
    <text evidence="17">Belongs to the NnrD/CARKD family.</text>
</comment>
<dbReference type="CDD" id="cd01171">
    <property type="entry name" value="YXKO-related"/>
    <property type="match status" value="1"/>
</dbReference>
<keyword evidence="6 17" id="KW-0547">Nucleotide-binding</keyword>
<dbReference type="GO" id="GO:0110051">
    <property type="term" value="P:metabolite repair"/>
    <property type="evidence" value="ECO:0007669"/>
    <property type="project" value="TreeGrafter"/>
</dbReference>
<name>A0A926IHB8_9FIRM</name>
<dbReference type="Pfam" id="PF01256">
    <property type="entry name" value="Carb_kinase"/>
    <property type="match status" value="1"/>
</dbReference>
<dbReference type="PIRSF" id="PIRSF017184">
    <property type="entry name" value="Nnr"/>
    <property type="match status" value="1"/>
</dbReference>
<protein>
    <recommendedName>
        <fullName evidence="19">Bifunctional NAD(P)H-hydrate repair enzyme</fullName>
    </recommendedName>
    <alternativeName>
        <fullName evidence="19">Nicotinamide nucleotide repair protein</fullName>
    </alternativeName>
    <domain>
        <recommendedName>
            <fullName evidence="19">ADP-dependent (S)-NAD(P)H-hydrate dehydratase</fullName>
            <ecNumber evidence="19">4.2.1.136</ecNumber>
        </recommendedName>
        <alternativeName>
            <fullName evidence="19">ADP-dependent NAD(P)HX dehydratase</fullName>
        </alternativeName>
    </domain>
    <domain>
        <recommendedName>
            <fullName evidence="19">NAD(P)H-hydrate epimerase</fullName>
            <ecNumber evidence="19">5.1.99.6</ecNumber>
        </recommendedName>
    </domain>
</protein>
<evidence type="ECO:0000256" key="8">
    <source>
        <dbReference type="ARBA" id="ARBA00022857"/>
    </source>
</evidence>
<dbReference type="InterPro" id="IPR000631">
    <property type="entry name" value="CARKD"/>
</dbReference>
<feature type="binding site" evidence="18">
    <location>
        <position position="160"/>
    </location>
    <ligand>
        <name>(6S)-NADPHX</name>
        <dbReference type="ChEBI" id="CHEBI:64076"/>
    </ligand>
</feature>
<keyword evidence="5 18" id="KW-0479">Metal-binding</keyword>
<feature type="binding site" evidence="18">
    <location>
        <begin position="57"/>
        <end position="61"/>
    </location>
    <ligand>
        <name>(6S)-NADPHX</name>
        <dbReference type="ChEBI" id="CHEBI:64076"/>
    </ligand>
</feature>
<dbReference type="HAMAP" id="MF_01966">
    <property type="entry name" value="NADHX_epimerase"/>
    <property type="match status" value="1"/>
</dbReference>
<keyword evidence="7 17" id="KW-0067">ATP-binding</keyword>
<feature type="binding site" evidence="17">
    <location>
        <position position="450"/>
    </location>
    <ligand>
        <name>AMP</name>
        <dbReference type="ChEBI" id="CHEBI:456215"/>
    </ligand>
</feature>
<dbReference type="SUPFAM" id="SSF64153">
    <property type="entry name" value="YjeF N-terminal domain-like"/>
    <property type="match status" value="1"/>
</dbReference>
<evidence type="ECO:0000259" key="20">
    <source>
        <dbReference type="PROSITE" id="PS51383"/>
    </source>
</evidence>
<comment type="catalytic activity">
    <reaction evidence="15 17 19">
        <text>(6S)-NADHX + ADP = AMP + phosphate + NADH + H(+)</text>
        <dbReference type="Rhea" id="RHEA:32223"/>
        <dbReference type="ChEBI" id="CHEBI:15378"/>
        <dbReference type="ChEBI" id="CHEBI:43474"/>
        <dbReference type="ChEBI" id="CHEBI:57945"/>
        <dbReference type="ChEBI" id="CHEBI:64074"/>
        <dbReference type="ChEBI" id="CHEBI:456215"/>
        <dbReference type="ChEBI" id="CHEBI:456216"/>
        <dbReference type="EC" id="4.2.1.136"/>
    </reaction>
</comment>
<dbReference type="RefSeq" id="WP_262394754.1">
    <property type="nucleotide sequence ID" value="NZ_JACRTD010000003.1"/>
</dbReference>
<dbReference type="PROSITE" id="PS51385">
    <property type="entry name" value="YJEF_N"/>
    <property type="match status" value="1"/>
</dbReference>
<reference evidence="22" key="1">
    <citation type="submission" date="2020-08" db="EMBL/GenBank/DDBJ databases">
        <title>Genome public.</title>
        <authorList>
            <person name="Liu C."/>
            <person name="Sun Q."/>
        </authorList>
    </citation>
    <scope>NUCLEOTIDE SEQUENCE</scope>
    <source>
        <strain evidence="22">NSJ-64</strain>
    </source>
</reference>
<dbReference type="InterPro" id="IPR036652">
    <property type="entry name" value="YjeF_N_dom_sf"/>
</dbReference>
<dbReference type="EC" id="5.1.99.6" evidence="19"/>
<comment type="similarity">
    <text evidence="18">Belongs to the NnrE/AIBP family.</text>
</comment>
<evidence type="ECO:0000256" key="11">
    <source>
        <dbReference type="ARBA" id="ARBA00023235"/>
    </source>
</evidence>
<keyword evidence="13" id="KW-0511">Multifunctional enzyme</keyword>
<dbReference type="InterPro" id="IPR030677">
    <property type="entry name" value="Nnr"/>
</dbReference>
<dbReference type="GO" id="GO:0052856">
    <property type="term" value="F:NAD(P)HX epimerase activity"/>
    <property type="evidence" value="ECO:0007669"/>
    <property type="project" value="UniProtKB-UniRule"/>
</dbReference>
<feature type="binding site" evidence="17">
    <location>
        <begin position="421"/>
        <end position="425"/>
    </location>
    <ligand>
        <name>AMP</name>
        <dbReference type="ChEBI" id="CHEBI:456215"/>
    </ligand>
</feature>
<dbReference type="PANTHER" id="PTHR12592:SF0">
    <property type="entry name" value="ATP-DEPENDENT (S)-NAD(P)H-HYDRATE DEHYDRATASE"/>
    <property type="match status" value="1"/>
</dbReference>
<dbReference type="PROSITE" id="PS01050">
    <property type="entry name" value="YJEF_C_2"/>
    <property type="match status" value="1"/>
</dbReference>
<evidence type="ECO:0000256" key="10">
    <source>
        <dbReference type="ARBA" id="ARBA00023027"/>
    </source>
</evidence>
<dbReference type="NCBIfam" id="TIGR00197">
    <property type="entry name" value="yjeF_nterm"/>
    <property type="match status" value="1"/>
</dbReference>
<accession>A0A926IHB8</accession>
<keyword evidence="8 17" id="KW-0521">NADP</keyword>
<dbReference type="GO" id="GO:0052855">
    <property type="term" value="F:ADP-dependent NAD(P)H-hydrate dehydratase activity"/>
    <property type="evidence" value="ECO:0007669"/>
    <property type="project" value="UniProtKB-UniRule"/>
</dbReference>
<dbReference type="InterPro" id="IPR029056">
    <property type="entry name" value="Ribokinase-like"/>
</dbReference>
<dbReference type="SUPFAM" id="SSF53613">
    <property type="entry name" value="Ribokinase-like"/>
    <property type="match status" value="1"/>
</dbReference>
<evidence type="ECO:0000256" key="1">
    <source>
        <dbReference type="ARBA" id="ARBA00000013"/>
    </source>
</evidence>
<evidence type="ECO:0000259" key="21">
    <source>
        <dbReference type="PROSITE" id="PS51385"/>
    </source>
</evidence>
<evidence type="ECO:0000256" key="6">
    <source>
        <dbReference type="ARBA" id="ARBA00022741"/>
    </source>
</evidence>
<feature type="domain" description="YjeF N-terminal" evidence="21">
    <location>
        <begin position="9"/>
        <end position="217"/>
    </location>
</feature>
<evidence type="ECO:0000256" key="2">
    <source>
        <dbReference type="ARBA" id="ARBA00000909"/>
    </source>
</evidence>
<dbReference type="GO" id="GO:0046872">
    <property type="term" value="F:metal ion binding"/>
    <property type="evidence" value="ECO:0007669"/>
    <property type="project" value="UniProtKB-UniRule"/>
</dbReference>
<evidence type="ECO:0000256" key="15">
    <source>
        <dbReference type="ARBA" id="ARBA00048238"/>
    </source>
</evidence>
<gene>
    <name evidence="17" type="primary">nnrD</name>
    <name evidence="18" type="synonym">nnrE</name>
    <name evidence="22" type="ORF">H8705_05175</name>
</gene>
<evidence type="ECO:0000256" key="4">
    <source>
        <dbReference type="ARBA" id="ARBA00009524"/>
    </source>
</evidence>
<comment type="function">
    <text evidence="14 19">Bifunctional enzyme that catalyzes the epimerization of the S- and R-forms of NAD(P)HX and the dehydration of the S-form of NAD(P)HX at the expense of ADP, which is converted to AMP. This allows the repair of both epimers of NAD(P)HX, a damaged form of NAD(P)H that is a result of enzymatic or heat-dependent hydration.</text>
</comment>
<feature type="binding site" evidence="18">
    <location>
        <begin position="131"/>
        <end position="137"/>
    </location>
    <ligand>
        <name>(6S)-NADPHX</name>
        <dbReference type="ChEBI" id="CHEBI:64076"/>
    </ligand>
</feature>
<feature type="binding site" evidence="17">
    <location>
        <position position="451"/>
    </location>
    <ligand>
        <name>(6S)-NADPHX</name>
        <dbReference type="ChEBI" id="CHEBI:64076"/>
    </ligand>
</feature>
<comment type="caution">
    <text evidence="18">Lacks conserved residue(s) required for the propagation of feature annotation.</text>
</comment>
<sequence>MVVVTNSQMKQIEENSLKYSMSMKRLMENAGSAAAMFIRRTMEVDGKFCTVFCGRGNNGGDGLVVARKLYESGANVVVVLTDGDPATDQAKEMMELIAPMDVALVYYEKEDPAYLKERLEATDIIVDAIYGTGFHGQLDEKHRKICELINGTTAQVIALDVPSGVTCDTGFADEYAVIADMTIAFDSYKPLHVLPVSVGYCGEIKTADIGIPPQAHEGIEGQFILVDNEFVFSRLPKRRRDSHKGSYGKLLNIAGSQKYMGAAILSTMAAMRAGAGYVTLASTKEVCRTALPSLLEAVMLPLKQGKEGHISYESLPEILEALENSTALLIGNGLDVTQDTCRLVYEVLKNAKCPVIVDGDGINVISRNIDILKQTNCNIVLTPHMKELSRLTTLPIEQLKQDRYTIGANFAREYGCTVVMKDAYTATAGADGRMYINTTGNAGMAKAGSGDVLAGIIGGLAAQGIDLVTAAAAGAYLHGLAGNYAACKYSQYGMLPREIIDQLPKVFLHNDR</sequence>
<evidence type="ECO:0000313" key="22">
    <source>
        <dbReference type="EMBL" id="MBC8584970.1"/>
    </source>
</evidence>
<comment type="cofactor">
    <cofactor evidence="17">
        <name>Mg(2+)</name>
        <dbReference type="ChEBI" id="CHEBI:18420"/>
    </cofactor>
</comment>
<comment type="function">
    <text evidence="18">Catalyzes the epimerization of the S- and R-forms of NAD(P)HX, a damaged form of NAD(P)H that is a result of enzymatic or heat-dependent hydration. This is a prerequisite for the S-specific NAD(P)H-hydrate dehydratase to allow the repair of both epimers of NAD(P)HX.</text>
</comment>
<evidence type="ECO:0000256" key="9">
    <source>
        <dbReference type="ARBA" id="ARBA00022958"/>
    </source>
</evidence>
<comment type="catalytic activity">
    <reaction evidence="2 18 19">
        <text>(6R)-NADPHX = (6S)-NADPHX</text>
        <dbReference type="Rhea" id="RHEA:32227"/>
        <dbReference type="ChEBI" id="CHEBI:64076"/>
        <dbReference type="ChEBI" id="CHEBI:64077"/>
        <dbReference type="EC" id="5.1.99.6"/>
    </reaction>
</comment>
<comment type="similarity">
    <text evidence="4 19">In the C-terminal section; belongs to the NnrD/CARKD family.</text>
</comment>
<keyword evidence="9 18" id="KW-0630">Potassium</keyword>
<feature type="domain" description="YjeF C-terminal" evidence="20">
    <location>
        <begin position="227"/>
        <end position="510"/>
    </location>
</feature>
<proteinExistence type="inferred from homology"/>
<dbReference type="HAMAP" id="MF_01965">
    <property type="entry name" value="NADHX_dehydratase"/>
    <property type="match status" value="1"/>
</dbReference>
<feature type="binding site" evidence="18">
    <location>
        <position position="58"/>
    </location>
    <ligand>
        <name>K(+)</name>
        <dbReference type="ChEBI" id="CHEBI:29103"/>
    </ligand>
</feature>
<evidence type="ECO:0000256" key="7">
    <source>
        <dbReference type="ARBA" id="ARBA00022840"/>
    </source>
</evidence>
<evidence type="ECO:0000256" key="19">
    <source>
        <dbReference type="PIRNR" id="PIRNR017184"/>
    </source>
</evidence>
<dbReference type="GO" id="GO:0005524">
    <property type="term" value="F:ATP binding"/>
    <property type="evidence" value="ECO:0007669"/>
    <property type="project" value="UniProtKB-UniRule"/>
</dbReference>
<comment type="catalytic activity">
    <reaction evidence="1 18 19">
        <text>(6R)-NADHX = (6S)-NADHX</text>
        <dbReference type="Rhea" id="RHEA:32215"/>
        <dbReference type="ChEBI" id="CHEBI:64074"/>
        <dbReference type="ChEBI" id="CHEBI:64075"/>
        <dbReference type="EC" id="5.1.99.6"/>
    </reaction>
</comment>
<dbReference type="Gene3D" id="3.40.50.10260">
    <property type="entry name" value="YjeF N-terminal domain"/>
    <property type="match status" value="1"/>
</dbReference>
<evidence type="ECO:0000256" key="12">
    <source>
        <dbReference type="ARBA" id="ARBA00023239"/>
    </source>
</evidence>
<dbReference type="InterPro" id="IPR017953">
    <property type="entry name" value="Carbohydrate_kinase_pred_CS"/>
</dbReference>
<dbReference type="Proteomes" id="UP000623678">
    <property type="component" value="Unassembled WGS sequence"/>
</dbReference>
<evidence type="ECO:0000256" key="18">
    <source>
        <dbReference type="HAMAP-Rule" id="MF_01966"/>
    </source>
</evidence>
<dbReference type="EMBL" id="JACRTD010000003">
    <property type="protein sequence ID" value="MBC8584970.1"/>
    <property type="molecule type" value="Genomic_DNA"/>
</dbReference>
<dbReference type="PROSITE" id="PS51383">
    <property type="entry name" value="YJEF_C_3"/>
    <property type="match status" value="1"/>
</dbReference>
<feature type="binding site" evidence="17">
    <location>
        <position position="333"/>
    </location>
    <ligand>
        <name>(6S)-NADPHX</name>
        <dbReference type="ChEBI" id="CHEBI:64076"/>
    </ligand>
</feature>
<dbReference type="NCBIfam" id="TIGR00196">
    <property type="entry name" value="yjeF_cterm"/>
    <property type="match status" value="1"/>
</dbReference>
<dbReference type="EC" id="4.2.1.136" evidence="19"/>
<dbReference type="InterPro" id="IPR004443">
    <property type="entry name" value="YjeF_N_dom"/>
</dbReference>
<comment type="similarity">
    <text evidence="3 19">In the N-terminal section; belongs to the NnrE/AIBP family.</text>
</comment>
<evidence type="ECO:0000256" key="13">
    <source>
        <dbReference type="ARBA" id="ARBA00023268"/>
    </source>
</evidence>
<organism evidence="22 23">
    <name type="scientific">Youxingia wuxianensis</name>
    <dbReference type="NCBI Taxonomy" id="2763678"/>
    <lineage>
        <taxon>Bacteria</taxon>
        <taxon>Bacillati</taxon>
        <taxon>Bacillota</taxon>
        <taxon>Clostridia</taxon>
        <taxon>Eubacteriales</taxon>
        <taxon>Oscillospiraceae</taxon>
        <taxon>Youxingia</taxon>
    </lineage>
</organism>
<comment type="subunit">
    <text evidence="17">Homotetramer.</text>
</comment>
<keyword evidence="12 17" id="KW-0456">Lyase</keyword>
<evidence type="ECO:0000256" key="14">
    <source>
        <dbReference type="ARBA" id="ARBA00025153"/>
    </source>
</evidence>
<evidence type="ECO:0000256" key="5">
    <source>
        <dbReference type="ARBA" id="ARBA00022723"/>
    </source>
</evidence>
<dbReference type="Pfam" id="PF03853">
    <property type="entry name" value="YjeF_N"/>
    <property type="match status" value="1"/>
</dbReference>
<evidence type="ECO:0000256" key="3">
    <source>
        <dbReference type="ARBA" id="ARBA00006001"/>
    </source>
</evidence>
<feature type="binding site" evidence="17">
    <location>
        <position position="262"/>
    </location>
    <ligand>
        <name>(6S)-NADPHX</name>
        <dbReference type="ChEBI" id="CHEBI:64076"/>
    </ligand>
</feature>
<feature type="binding site" evidence="17">
    <location>
        <position position="384"/>
    </location>
    <ligand>
        <name>(6S)-NADPHX</name>
        <dbReference type="ChEBI" id="CHEBI:64076"/>
    </ligand>
</feature>
<evidence type="ECO:0000256" key="17">
    <source>
        <dbReference type="HAMAP-Rule" id="MF_01965"/>
    </source>
</evidence>
<keyword evidence="10 17" id="KW-0520">NAD</keyword>
<dbReference type="Gene3D" id="3.40.1190.20">
    <property type="match status" value="1"/>
</dbReference>